<comment type="caution">
    <text evidence="2">The sequence shown here is derived from an EMBL/GenBank/DDBJ whole genome shotgun (WGS) entry which is preliminary data.</text>
</comment>
<accession>A0A0F8YBV8</accession>
<evidence type="ECO:0000256" key="1">
    <source>
        <dbReference type="SAM" id="Phobius"/>
    </source>
</evidence>
<reference evidence="2" key="1">
    <citation type="journal article" date="2015" name="Nature">
        <title>Complex archaea that bridge the gap between prokaryotes and eukaryotes.</title>
        <authorList>
            <person name="Spang A."/>
            <person name="Saw J.H."/>
            <person name="Jorgensen S.L."/>
            <person name="Zaremba-Niedzwiedzka K."/>
            <person name="Martijn J."/>
            <person name="Lind A.E."/>
            <person name="van Eijk R."/>
            <person name="Schleper C."/>
            <person name="Guy L."/>
            <person name="Ettema T.J."/>
        </authorList>
    </citation>
    <scope>NUCLEOTIDE SEQUENCE</scope>
</reference>
<feature type="transmembrane region" description="Helical" evidence="1">
    <location>
        <begin position="82"/>
        <end position="103"/>
    </location>
</feature>
<proteinExistence type="predicted"/>
<sequence>MIVVAASLMIMLYSIKANSRTIPVISDIDFPTATAQVFIATEYIKAGSLILGVSSTPFNVPPNAAGNDGRIWTYVDEWKADIIMVAVIFVVLIGGTLLTIHMLRALS</sequence>
<dbReference type="EMBL" id="LAZR01054268">
    <property type="protein sequence ID" value="KKK78922.1"/>
    <property type="molecule type" value="Genomic_DNA"/>
</dbReference>
<keyword evidence="1" id="KW-1133">Transmembrane helix</keyword>
<keyword evidence="1" id="KW-0812">Transmembrane</keyword>
<evidence type="ECO:0000313" key="2">
    <source>
        <dbReference type="EMBL" id="KKK78922.1"/>
    </source>
</evidence>
<gene>
    <name evidence="2" type="ORF">LCGC14_2838690</name>
</gene>
<dbReference type="AlphaFoldDB" id="A0A0F8YBV8"/>
<name>A0A0F8YBV8_9ZZZZ</name>
<keyword evidence="1" id="KW-0472">Membrane</keyword>
<organism evidence="2">
    <name type="scientific">marine sediment metagenome</name>
    <dbReference type="NCBI Taxonomy" id="412755"/>
    <lineage>
        <taxon>unclassified sequences</taxon>
        <taxon>metagenomes</taxon>
        <taxon>ecological metagenomes</taxon>
    </lineage>
</organism>
<protein>
    <submittedName>
        <fullName evidence="2">Uncharacterized protein</fullName>
    </submittedName>
</protein>